<dbReference type="AlphaFoldDB" id="A0A6J4JT62"/>
<sequence length="725" mass="73104">MRAADGRRQLEGRRARPIRRSHERRPRRRPGAVPEEVDRLAGPEPGARGPHRRACLPGGRGEGAASDGEGDLRAAVAGGRDGSENGGAGHRVARDGDGVGAVAQAADAGGGDARAIGERDREGRVGAVGSWPLDLDRLSRHVPGQGDADRRAGPRAAREDAEARRDPEPRGGDDVAGRLGADRVNPLPGAGHTEGALGGPVGVGSDGDRHAVRDQGDPSERQGSGGVRRVPGERETDLGGVAAVGGGQNELRQTADVEPQVAAGGRGVAVRGVRVGPDHEVDGRSGGEARETDPGAQDVVVQVVVAGQARQCARRAGEGADHRIVGAADRVDGVAARRRDGEAVPDGLPEVAPAGLTGGGGVARRSRGPEGVGLAHEGERVDRGRPGDVVVRGGRGRGRGAAGPEPAAAGDVPVVVEVVARLRVGVEVVVVVAVEHHLVGGIGTADHHRLAAAVVVAHDVPLVGAVRPRGGVGRRRLDRAEVVAELMGDGAGAAPAPVEDDGVALGRVVGVPRAGRVVRVGGAEAAVVRVGHVEEDQVLAVGAAVALGGELADHGAEVAGGRGGEGDAVDPDDAAAVVGEADEPLPTGLGRAVGVELAGLHGPPAERLPVLVEPARAVLTPGVEDLDTAPVGPIAGADGERHVGRGAGRRRVGRRRVHARERGVRPVGAEAAVAYGDQADRLTRPGLGRGAADPVRTGKEDDGHADASRIPGADQREHGPGACPA</sequence>
<feature type="region of interest" description="Disordered" evidence="1">
    <location>
        <begin position="276"/>
        <end position="295"/>
    </location>
</feature>
<feature type="compositionally biased region" description="Basic residues" evidence="1">
    <location>
        <begin position="647"/>
        <end position="659"/>
    </location>
</feature>
<name>A0A6J4JT62_9ACTN</name>
<organism evidence="2">
    <name type="scientific">uncultured Friedmanniella sp</name>
    <dbReference type="NCBI Taxonomy" id="335381"/>
    <lineage>
        <taxon>Bacteria</taxon>
        <taxon>Bacillati</taxon>
        <taxon>Actinomycetota</taxon>
        <taxon>Actinomycetes</taxon>
        <taxon>Propionibacteriales</taxon>
        <taxon>Nocardioidaceae</taxon>
        <taxon>Friedmanniella</taxon>
        <taxon>environmental samples</taxon>
    </lineage>
</organism>
<feature type="compositionally biased region" description="Basic and acidic residues" evidence="1">
    <location>
        <begin position="1"/>
        <end position="14"/>
    </location>
</feature>
<feature type="compositionally biased region" description="Basic and acidic residues" evidence="1">
    <location>
        <begin position="115"/>
        <end position="124"/>
    </location>
</feature>
<evidence type="ECO:0000256" key="1">
    <source>
        <dbReference type="SAM" id="MobiDB-lite"/>
    </source>
</evidence>
<accession>A0A6J4JT62</accession>
<feature type="compositionally biased region" description="Basic and acidic residues" evidence="1">
    <location>
        <begin position="276"/>
        <end position="293"/>
    </location>
</feature>
<dbReference type="EMBL" id="CADCTS010000029">
    <property type="protein sequence ID" value="CAA9286811.1"/>
    <property type="molecule type" value="Genomic_DNA"/>
</dbReference>
<evidence type="ECO:0000313" key="2">
    <source>
        <dbReference type="EMBL" id="CAA9286811.1"/>
    </source>
</evidence>
<feature type="compositionally biased region" description="Basic and acidic residues" evidence="1">
    <location>
        <begin position="206"/>
        <end position="220"/>
    </location>
</feature>
<feature type="region of interest" description="Disordered" evidence="1">
    <location>
        <begin position="676"/>
        <end position="725"/>
    </location>
</feature>
<feature type="region of interest" description="Disordered" evidence="1">
    <location>
        <begin position="339"/>
        <end position="408"/>
    </location>
</feature>
<feature type="region of interest" description="Disordered" evidence="1">
    <location>
        <begin position="1"/>
        <end position="247"/>
    </location>
</feature>
<feature type="compositionally biased region" description="Basic residues" evidence="1">
    <location>
        <begin position="15"/>
        <end position="30"/>
    </location>
</feature>
<feature type="region of interest" description="Disordered" evidence="1">
    <location>
        <begin position="629"/>
        <end position="660"/>
    </location>
</feature>
<protein>
    <submittedName>
        <fullName evidence="2">Uncharacterized protein</fullName>
    </submittedName>
</protein>
<feature type="compositionally biased region" description="Gly residues" evidence="1">
    <location>
        <begin position="196"/>
        <end position="205"/>
    </location>
</feature>
<gene>
    <name evidence="2" type="ORF">AVDCRST_MAG48-190</name>
</gene>
<reference evidence="2" key="1">
    <citation type="submission" date="2020-02" db="EMBL/GenBank/DDBJ databases">
        <authorList>
            <person name="Meier V. D."/>
        </authorList>
    </citation>
    <scope>NUCLEOTIDE SEQUENCE</scope>
    <source>
        <strain evidence="2">AVDCRST_MAG48</strain>
    </source>
</reference>
<feature type="compositionally biased region" description="Basic and acidic residues" evidence="1">
    <location>
        <begin position="376"/>
        <end position="386"/>
    </location>
</feature>
<proteinExistence type="predicted"/>
<feature type="compositionally biased region" description="Basic and acidic residues" evidence="1">
    <location>
        <begin position="696"/>
        <end position="707"/>
    </location>
</feature>
<feature type="compositionally biased region" description="Basic and acidic residues" evidence="1">
    <location>
        <begin position="147"/>
        <end position="176"/>
    </location>
</feature>